<dbReference type="EMBL" id="JAMKOV010000001">
    <property type="protein sequence ID" value="KAI8045143.1"/>
    <property type="molecule type" value="Genomic_DNA"/>
</dbReference>
<dbReference type="Proteomes" id="UP001059596">
    <property type="component" value="Chromosome 3R"/>
</dbReference>
<feature type="region of interest" description="Disordered" evidence="1">
    <location>
        <begin position="47"/>
        <end position="86"/>
    </location>
</feature>
<proteinExistence type="predicted"/>
<protein>
    <submittedName>
        <fullName evidence="2">Uncharacterized protein</fullName>
    </submittedName>
</protein>
<gene>
    <name evidence="2" type="ORF">M5D96_001322</name>
</gene>
<feature type="compositionally biased region" description="Low complexity" evidence="1">
    <location>
        <begin position="47"/>
        <end position="63"/>
    </location>
</feature>
<reference evidence="2" key="1">
    <citation type="journal article" date="2023" name="Genome Biol. Evol.">
        <title>Long-read-based Genome Assembly of Drosophila gunungcola Reveals Fewer Chemosensory Genes in Flower-breeding Species.</title>
        <authorList>
            <person name="Negi A."/>
            <person name="Liao B.Y."/>
            <person name="Yeh S.D."/>
        </authorList>
    </citation>
    <scope>NUCLEOTIDE SEQUENCE</scope>
    <source>
        <strain evidence="2">Sukarami</strain>
    </source>
</reference>
<evidence type="ECO:0000313" key="3">
    <source>
        <dbReference type="Proteomes" id="UP001059596"/>
    </source>
</evidence>
<sequence>MEQKPLLNVDISSLDEPIRVRPTRAGVHYPQEKFDRLISRQHYMQQTLTTSPSSTGGMTSGISPYRSPMRLQHQQVPQQLENNIPK</sequence>
<feature type="compositionally biased region" description="Polar residues" evidence="1">
    <location>
        <begin position="72"/>
        <end position="86"/>
    </location>
</feature>
<name>A0A9P9YYK8_9MUSC</name>
<evidence type="ECO:0000256" key="1">
    <source>
        <dbReference type="SAM" id="MobiDB-lite"/>
    </source>
</evidence>
<dbReference type="AlphaFoldDB" id="A0A9P9YYK8"/>
<comment type="caution">
    <text evidence="2">The sequence shown here is derived from an EMBL/GenBank/DDBJ whole genome shotgun (WGS) entry which is preliminary data.</text>
</comment>
<keyword evidence="3" id="KW-1185">Reference proteome</keyword>
<evidence type="ECO:0000313" key="2">
    <source>
        <dbReference type="EMBL" id="KAI8045143.1"/>
    </source>
</evidence>
<organism evidence="2 3">
    <name type="scientific">Drosophila gunungcola</name>
    <name type="common">fruit fly</name>
    <dbReference type="NCBI Taxonomy" id="103775"/>
    <lineage>
        <taxon>Eukaryota</taxon>
        <taxon>Metazoa</taxon>
        <taxon>Ecdysozoa</taxon>
        <taxon>Arthropoda</taxon>
        <taxon>Hexapoda</taxon>
        <taxon>Insecta</taxon>
        <taxon>Pterygota</taxon>
        <taxon>Neoptera</taxon>
        <taxon>Endopterygota</taxon>
        <taxon>Diptera</taxon>
        <taxon>Brachycera</taxon>
        <taxon>Muscomorpha</taxon>
        <taxon>Ephydroidea</taxon>
        <taxon>Drosophilidae</taxon>
        <taxon>Drosophila</taxon>
        <taxon>Sophophora</taxon>
    </lineage>
</organism>
<accession>A0A9P9YYK8</accession>